<feature type="transmembrane region" description="Helical" evidence="6">
    <location>
        <begin position="167"/>
        <end position="186"/>
    </location>
</feature>
<dbReference type="EMBL" id="BMZF01000002">
    <property type="protein sequence ID" value="GHA47699.1"/>
    <property type="molecule type" value="Genomic_DNA"/>
</dbReference>
<evidence type="ECO:0000313" key="8">
    <source>
        <dbReference type="Proteomes" id="UP000634455"/>
    </source>
</evidence>
<dbReference type="Pfam" id="PF13440">
    <property type="entry name" value="Polysacc_synt_3"/>
    <property type="match status" value="1"/>
</dbReference>
<dbReference type="PANTHER" id="PTHR30250:SF11">
    <property type="entry name" value="O-ANTIGEN TRANSPORTER-RELATED"/>
    <property type="match status" value="1"/>
</dbReference>
<feature type="transmembrane region" description="Helical" evidence="6">
    <location>
        <begin position="107"/>
        <end position="128"/>
    </location>
</feature>
<gene>
    <name evidence="7" type="ORF">GCM10008927_10770</name>
</gene>
<comment type="caution">
    <text evidence="7">The sequence shown here is derived from an EMBL/GenBank/DDBJ whole genome shotgun (WGS) entry which is preliminary data.</text>
</comment>
<organism evidence="7 8">
    <name type="scientific">Paramylibacter ulvae</name>
    <dbReference type="NCBI Taxonomy" id="1651968"/>
    <lineage>
        <taxon>Bacteria</taxon>
        <taxon>Pseudomonadati</taxon>
        <taxon>Pseudomonadota</taxon>
        <taxon>Alphaproteobacteria</taxon>
        <taxon>Rhodobacterales</taxon>
        <taxon>Paracoccaceae</taxon>
        <taxon>Paramylibacter</taxon>
    </lineage>
</organism>
<dbReference type="InterPro" id="IPR050833">
    <property type="entry name" value="Poly_Biosynth_Transport"/>
</dbReference>
<feature type="transmembrane region" description="Helical" evidence="6">
    <location>
        <begin position="406"/>
        <end position="425"/>
    </location>
</feature>
<proteinExistence type="predicted"/>
<accession>A0ABQ3CXI8</accession>
<evidence type="ECO:0000313" key="7">
    <source>
        <dbReference type="EMBL" id="GHA47699.1"/>
    </source>
</evidence>
<keyword evidence="4 6" id="KW-1133">Transmembrane helix</keyword>
<feature type="transmembrane region" description="Helical" evidence="6">
    <location>
        <begin position="348"/>
        <end position="367"/>
    </location>
</feature>
<keyword evidence="3 6" id="KW-0812">Transmembrane</keyword>
<evidence type="ECO:0000256" key="3">
    <source>
        <dbReference type="ARBA" id="ARBA00022692"/>
    </source>
</evidence>
<reference evidence="8" key="1">
    <citation type="journal article" date="2019" name="Int. J. Syst. Evol. Microbiol.">
        <title>The Global Catalogue of Microorganisms (GCM) 10K type strain sequencing project: providing services to taxonomists for standard genome sequencing and annotation.</title>
        <authorList>
            <consortium name="The Broad Institute Genomics Platform"/>
            <consortium name="The Broad Institute Genome Sequencing Center for Infectious Disease"/>
            <person name="Wu L."/>
            <person name="Ma J."/>
        </authorList>
    </citation>
    <scope>NUCLEOTIDE SEQUENCE [LARGE SCALE GENOMIC DNA]</scope>
    <source>
        <strain evidence="8">KCTC 32465</strain>
    </source>
</reference>
<feature type="transmembrane region" description="Helical" evidence="6">
    <location>
        <begin position="7"/>
        <end position="30"/>
    </location>
</feature>
<comment type="subcellular location">
    <subcellularLocation>
        <location evidence="1">Cell membrane</location>
        <topology evidence="1">Multi-pass membrane protein</topology>
    </subcellularLocation>
</comment>
<sequence>MLRSILLIFSGNAFGSVMLLVRNLLIARLISVEDYGVAATFAVTMAVIEMLTTIGLHLLVVQAEDGGDPDVQAGLQGFHLLRSVLSALVLFFSAGFISAYLEVPEIAWAYRTLALLPLIYGFYHFDVYRMQRRMNYLPEILSHTSSAFFAVIVVLPLYYIFGDFRVMLFSILLQDIVMVGASHYLAERAYRLSLDKALIKRALLFGWPLLINNILMIGVFHGEKIIVVSEFGIASFALIALGYTLTQAPTQLLSKTVTSFFVPQLSSRKNQDDEFSHMSMAFFQCQFILAACFTLGVVVVGPFMLVLLFGDKYADLIPLFIWLALLQGIAMVKIASTQISIARAFTGNGMWANVVRVIALPFAWYYASVTGEVVTVLWIGIIGEIFSMITSLYIMYRQVKISMRAIWVPMGLMFLAMGMAMEFALQQTDISDYHNILSLPVLAMAGIIVALVFVSKDLRRYLAARNIVSYQE</sequence>
<feature type="transmembrane region" description="Helical" evidence="6">
    <location>
        <begin position="36"/>
        <end position="60"/>
    </location>
</feature>
<feature type="transmembrane region" description="Helical" evidence="6">
    <location>
        <begin position="140"/>
        <end position="161"/>
    </location>
</feature>
<evidence type="ECO:0000256" key="2">
    <source>
        <dbReference type="ARBA" id="ARBA00022475"/>
    </source>
</evidence>
<name>A0ABQ3CXI8_9RHOB</name>
<keyword evidence="8" id="KW-1185">Reference proteome</keyword>
<evidence type="ECO:0000256" key="4">
    <source>
        <dbReference type="ARBA" id="ARBA00022989"/>
    </source>
</evidence>
<feature type="transmembrane region" description="Helical" evidence="6">
    <location>
        <begin position="287"/>
        <end position="310"/>
    </location>
</feature>
<feature type="transmembrane region" description="Helical" evidence="6">
    <location>
        <begin position="316"/>
        <end position="336"/>
    </location>
</feature>
<evidence type="ECO:0000256" key="1">
    <source>
        <dbReference type="ARBA" id="ARBA00004651"/>
    </source>
</evidence>
<keyword evidence="5 6" id="KW-0472">Membrane</keyword>
<feature type="transmembrane region" description="Helical" evidence="6">
    <location>
        <begin position="225"/>
        <end position="245"/>
    </location>
</feature>
<evidence type="ECO:0000256" key="5">
    <source>
        <dbReference type="ARBA" id="ARBA00023136"/>
    </source>
</evidence>
<feature type="transmembrane region" description="Helical" evidence="6">
    <location>
        <begin position="373"/>
        <end position="394"/>
    </location>
</feature>
<feature type="transmembrane region" description="Helical" evidence="6">
    <location>
        <begin position="437"/>
        <end position="455"/>
    </location>
</feature>
<evidence type="ECO:0000256" key="6">
    <source>
        <dbReference type="SAM" id="Phobius"/>
    </source>
</evidence>
<feature type="transmembrane region" description="Helical" evidence="6">
    <location>
        <begin position="80"/>
        <end position="101"/>
    </location>
</feature>
<dbReference type="Proteomes" id="UP000634455">
    <property type="component" value="Unassembled WGS sequence"/>
</dbReference>
<feature type="transmembrane region" description="Helical" evidence="6">
    <location>
        <begin position="198"/>
        <end position="219"/>
    </location>
</feature>
<keyword evidence="2" id="KW-1003">Cell membrane</keyword>
<dbReference type="RefSeq" id="WP_189639574.1">
    <property type="nucleotide sequence ID" value="NZ_BMZF01000002.1"/>
</dbReference>
<dbReference type="PANTHER" id="PTHR30250">
    <property type="entry name" value="PST FAMILY PREDICTED COLANIC ACID TRANSPORTER"/>
    <property type="match status" value="1"/>
</dbReference>
<protein>
    <submittedName>
        <fullName evidence="7">Uncharacterized protein</fullName>
    </submittedName>
</protein>